<evidence type="ECO:0000313" key="1">
    <source>
        <dbReference type="EMBL" id="GJT64043.1"/>
    </source>
</evidence>
<keyword evidence="2" id="KW-1185">Reference proteome</keyword>
<name>A0ABQ5FM57_9ASTR</name>
<gene>
    <name evidence="1" type="ORF">Tco_1015523</name>
</gene>
<sequence length="80" mass="9235">MTSSRIFEKIEKVKSLASVIRKKLSLFKFTMNENHELSNESYVLYDRVMDPLGAQQEQVLNRNDIGTEKQVSNSLPHPQP</sequence>
<evidence type="ECO:0000313" key="2">
    <source>
        <dbReference type="Proteomes" id="UP001151760"/>
    </source>
</evidence>
<organism evidence="1 2">
    <name type="scientific">Tanacetum coccineum</name>
    <dbReference type="NCBI Taxonomy" id="301880"/>
    <lineage>
        <taxon>Eukaryota</taxon>
        <taxon>Viridiplantae</taxon>
        <taxon>Streptophyta</taxon>
        <taxon>Embryophyta</taxon>
        <taxon>Tracheophyta</taxon>
        <taxon>Spermatophyta</taxon>
        <taxon>Magnoliopsida</taxon>
        <taxon>eudicotyledons</taxon>
        <taxon>Gunneridae</taxon>
        <taxon>Pentapetalae</taxon>
        <taxon>asterids</taxon>
        <taxon>campanulids</taxon>
        <taxon>Asterales</taxon>
        <taxon>Asteraceae</taxon>
        <taxon>Asteroideae</taxon>
        <taxon>Anthemideae</taxon>
        <taxon>Anthemidinae</taxon>
        <taxon>Tanacetum</taxon>
    </lineage>
</organism>
<reference evidence="1" key="2">
    <citation type="submission" date="2022-01" db="EMBL/GenBank/DDBJ databases">
        <authorList>
            <person name="Yamashiro T."/>
            <person name="Shiraishi A."/>
            <person name="Satake H."/>
            <person name="Nakayama K."/>
        </authorList>
    </citation>
    <scope>NUCLEOTIDE SEQUENCE</scope>
</reference>
<proteinExistence type="predicted"/>
<reference evidence="1" key="1">
    <citation type="journal article" date="2022" name="Int. J. Mol. Sci.">
        <title>Draft Genome of Tanacetum Coccineum: Genomic Comparison of Closely Related Tanacetum-Family Plants.</title>
        <authorList>
            <person name="Yamashiro T."/>
            <person name="Shiraishi A."/>
            <person name="Nakayama K."/>
            <person name="Satake H."/>
        </authorList>
    </citation>
    <scope>NUCLEOTIDE SEQUENCE</scope>
</reference>
<dbReference type="EMBL" id="BQNB010017510">
    <property type="protein sequence ID" value="GJT64043.1"/>
    <property type="molecule type" value="Genomic_DNA"/>
</dbReference>
<protein>
    <submittedName>
        <fullName evidence="1">Uncharacterized protein</fullName>
    </submittedName>
</protein>
<comment type="caution">
    <text evidence="1">The sequence shown here is derived from an EMBL/GenBank/DDBJ whole genome shotgun (WGS) entry which is preliminary data.</text>
</comment>
<dbReference type="Proteomes" id="UP001151760">
    <property type="component" value="Unassembled WGS sequence"/>
</dbReference>
<accession>A0ABQ5FM57</accession>